<organism evidence="1 2">
    <name type="scientific">Actinobacillus minor 202</name>
    <dbReference type="NCBI Taxonomy" id="591023"/>
    <lineage>
        <taxon>Bacteria</taxon>
        <taxon>Pseudomonadati</taxon>
        <taxon>Pseudomonadota</taxon>
        <taxon>Gammaproteobacteria</taxon>
        <taxon>Pasteurellales</taxon>
        <taxon>Pasteurellaceae</taxon>
        <taxon>Actinobacillus</taxon>
    </lineage>
</organism>
<reference evidence="1 2" key="1">
    <citation type="journal article" date="2010" name="Vet. Microbiol.">
        <title>Production of haemolysins by strains of the Actinobacillus minor/porcitonsillarum complex.</title>
        <authorList>
            <person name="Arya G."/>
            <person name="Niven D.F."/>
        </authorList>
    </citation>
    <scope>NUCLEOTIDE SEQUENCE [LARGE SCALE GENOMIC DNA]</scope>
    <source>
        <strain evidence="2">strain 202</strain>
    </source>
</reference>
<sequence length="52" mass="5796">MYSPGEIVPQSGIYGLYASNGTKENEVTCVKGERFPPAPRANMFYKLVRATR</sequence>
<name>A0ABP2GTN2_9PAST</name>
<evidence type="ECO:0000313" key="2">
    <source>
        <dbReference type="Proteomes" id="UP000003394"/>
    </source>
</evidence>
<gene>
    <name evidence="1" type="ORF">AM202_02045</name>
</gene>
<evidence type="ECO:0000313" key="1">
    <source>
        <dbReference type="EMBL" id="EEV24967.1"/>
    </source>
</evidence>
<dbReference type="RefSeq" id="WP_005820658.1">
    <property type="nucleotide sequence ID" value="NZ_ACFT01000087.1"/>
</dbReference>
<proteinExistence type="predicted"/>
<keyword evidence="2" id="KW-1185">Reference proteome</keyword>
<dbReference type="EMBL" id="ACFT01000087">
    <property type="protein sequence ID" value="EEV24967.1"/>
    <property type="molecule type" value="Genomic_DNA"/>
</dbReference>
<accession>A0ABP2GTN2</accession>
<dbReference type="Proteomes" id="UP000003394">
    <property type="component" value="Unassembled WGS sequence"/>
</dbReference>
<comment type="caution">
    <text evidence="1">The sequence shown here is derived from an EMBL/GenBank/DDBJ whole genome shotgun (WGS) entry which is preliminary data.</text>
</comment>
<protein>
    <submittedName>
        <fullName evidence="1">Uncharacterized protein</fullName>
    </submittedName>
</protein>